<keyword evidence="9" id="KW-0902">Two-component regulatory system</keyword>
<dbReference type="InterPro" id="IPR004358">
    <property type="entry name" value="Sig_transdc_His_kin-like_C"/>
</dbReference>
<evidence type="ECO:0000313" key="15">
    <source>
        <dbReference type="Proteomes" id="UP000603912"/>
    </source>
</evidence>
<dbReference type="SUPFAM" id="SSF55874">
    <property type="entry name" value="ATPase domain of HSP90 chaperone/DNA topoisomerase II/histidine kinase"/>
    <property type="match status" value="1"/>
</dbReference>
<evidence type="ECO:0000256" key="6">
    <source>
        <dbReference type="ARBA" id="ARBA00022692"/>
    </source>
</evidence>
<sequence>MADAPQPPNAPTRRWLGPGLSEKLLVLTVVFVMLAEVFIYVPSIANFRRNWLNDRIGAAQIAALVLDAAPAGAVPQPLAMSLLQQVGAVTVAVRSGGARRLLAASDMPPEVAQDVDLREQSAPTMIANAFRTLVAAEPRYIRVIGAGMGSVEFVEIVLDEAPLRAAMLRFSVNILLLSLVISGITALLVYVSLLRMIVRPVRRLTTNIVAFQEDPENLGRTIKPSGRSDEIGLAERALAKMQGSLAEELRQKKHLAALGLAVSKINHDLRNLLSAAQLFSDRLSALSDPTAQRLAPRLIATLDRAIGFCQSTLAYGRAVERRPEHEPIMLHELAEETAALLGLGDGAGVAFENAVPPGLVCHADREQLSRMLLNLARNATQALGDQPDGLVRIRGFQNAGAVVIEVIDNGPGVPARARENLFQAFAGSARAGGTGLGLAIAAELAGLHEGSVTLVGDGPGAVFRITLPKRG</sequence>
<evidence type="ECO:0000256" key="5">
    <source>
        <dbReference type="ARBA" id="ARBA00022679"/>
    </source>
</evidence>
<comment type="subcellular location">
    <subcellularLocation>
        <location evidence="2">Membrane</location>
    </subcellularLocation>
</comment>
<dbReference type="Gene3D" id="3.30.565.10">
    <property type="entry name" value="Histidine kinase-like ATPase, C-terminal domain"/>
    <property type="match status" value="1"/>
</dbReference>
<keyword evidence="7" id="KW-0418">Kinase</keyword>
<dbReference type="GO" id="GO:0004673">
    <property type="term" value="F:protein histidine kinase activity"/>
    <property type="evidence" value="ECO:0007669"/>
    <property type="project" value="UniProtKB-EC"/>
</dbReference>
<accession>A0A917MFJ2</accession>
<dbReference type="PROSITE" id="PS50885">
    <property type="entry name" value="HAMP"/>
    <property type="match status" value="1"/>
</dbReference>
<dbReference type="Pfam" id="PF02518">
    <property type="entry name" value="HATPase_c"/>
    <property type="match status" value="1"/>
</dbReference>
<dbReference type="PROSITE" id="PS50109">
    <property type="entry name" value="HIS_KIN"/>
    <property type="match status" value="1"/>
</dbReference>
<evidence type="ECO:0000256" key="4">
    <source>
        <dbReference type="ARBA" id="ARBA00022553"/>
    </source>
</evidence>
<dbReference type="SMART" id="SM00304">
    <property type="entry name" value="HAMP"/>
    <property type="match status" value="1"/>
</dbReference>
<dbReference type="Gene3D" id="6.10.340.10">
    <property type="match status" value="1"/>
</dbReference>
<dbReference type="EMBL" id="BMES01000001">
    <property type="protein sequence ID" value="GGH08925.1"/>
    <property type="molecule type" value="Genomic_DNA"/>
</dbReference>
<evidence type="ECO:0000256" key="7">
    <source>
        <dbReference type="ARBA" id="ARBA00022777"/>
    </source>
</evidence>
<dbReference type="EC" id="2.7.13.3" evidence="3"/>
<evidence type="ECO:0000256" key="9">
    <source>
        <dbReference type="ARBA" id="ARBA00023012"/>
    </source>
</evidence>
<dbReference type="GO" id="GO:0000160">
    <property type="term" value="P:phosphorelay signal transduction system"/>
    <property type="evidence" value="ECO:0007669"/>
    <property type="project" value="UniProtKB-KW"/>
</dbReference>
<evidence type="ECO:0000259" key="13">
    <source>
        <dbReference type="PROSITE" id="PS50885"/>
    </source>
</evidence>
<evidence type="ECO:0000256" key="2">
    <source>
        <dbReference type="ARBA" id="ARBA00004370"/>
    </source>
</evidence>
<dbReference type="AlphaFoldDB" id="A0A917MFJ2"/>
<evidence type="ECO:0000256" key="1">
    <source>
        <dbReference type="ARBA" id="ARBA00000085"/>
    </source>
</evidence>
<organism evidence="14 15">
    <name type="scientific">Alsobacter metallidurans</name>
    <dbReference type="NCBI Taxonomy" id="340221"/>
    <lineage>
        <taxon>Bacteria</taxon>
        <taxon>Pseudomonadati</taxon>
        <taxon>Pseudomonadota</taxon>
        <taxon>Alphaproteobacteria</taxon>
        <taxon>Hyphomicrobiales</taxon>
        <taxon>Alsobacteraceae</taxon>
        <taxon>Alsobacter</taxon>
    </lineage>
</organism>
<dbReference type="InterPro" id="IPR003660">
    <property type="entry name" value="HAMP_dom"/>
</dbReference>
<evidence type="ECO:0000256" key="10">
    <source>
        <dbReference type="ARBA" id="ARBA00023136"/>
    </source>
</evidence>
<evidence type="ECO:0000313" key="14">
    <source>
        <dbReference type="EMBL" id="GGH08925.1"/>
    </source>
</evidence>
<feature type="transmembrane region" description="Helical" evidence="11">
    <location>
        <begin position="24"/>
        <end position="45"/>
    </location>
</feature>
<comment type="catalytic activity">
    <reaction evidence="1">
        <text>ATP + protein L-histidine = ADP + protein N-phospho-L-histidine.</text>
        <dbReference type="EC" id="2.7.13.3"/>
    </reaction>
</comment>
<feature type="transmembrane region" description="Helical" evidence="11">
    <location>
        <begin position="170"/>
        <end position="193"/>
    </location>
</feature>
<dbReference type="PANTHER" id="PTHR45436">
    <property type="entry name" value="SENSOR HISTIDINE KINASE YKOH"/>
    <property type="match status" value="1"/>
</dbReference>
<dbReference type="InterPro" id="IPR005467">
    <property type="entry name" value="His_kinase_dom"/>
</dbReference>
<keyword evidence="8 11" id="KW-1133">Transmembrane helix</keyword>
<keyword evidence="6 11" id="KW-0812">Transmembrane</keyword>
<evidence type="ECO:0000256" key="11">
    <source>
        <dbReference type="SAM" id="Phobius"/>
    </source>
</evidence>
<feature type="domain" description="HAMP" evidence="13">
    <location>
        <begin position="195"/>
        <end position="250"/>
    </location>
</feature>
<evidence type="ECO:0000256" key="8">
    <source>
        <dbReference type="ARBA" id="ARBA00022989"/>
    </source>
</evidence>
<dbReference type="PRINTS" id="PR00344">
    <property type="entry name" value="BCTRLSENSOR"/>
</dbReference>
<dbReference type="Proteomes" id="UP000603912">
    <property type="component" value="Unassembled WGS sequence"/>
</dbReference>
<protein>
    <recommendedName>
        <fullName evidence="3">histidine kinase</fullName>
        <ecNumber evidence="3">2.7.13.3</ecNumber>
    </recommendedName>
</protein>
<evidence type="ECO:0000256" key="3">
    <source>
        <dbReference type="ARBA" id="ARBA00012438"/>
    </source>
</evidence>
<keyword evidence="10 11" id="KW-0472">Membrane</keyword>
<dbReference type="InterPro" id="IPR050428">
    <property type="entry name" value="TCS_sensor_his_kinase"/>
</dbReference>
<comment type="caution">
    <text evidence="14">The sequence shown here is derived from an EMBL/GenBank/DDBJ whole genome shotgun (WGS) entry which is preliminary data.</text>
</comment>
<keyword evidence="4" id="KW-0597">Phosphoprotein</keyword>
<keyword evidence="5" id="KW-0808">Transferase</keyword>
<gene>
    <name evidence="14" type="ORF">GCM10007036_04680</name>
</gene>
<dbReference type="PANTHER" id="PTHR45436:SF5">
    <property type="entry name" value="SENSOR HISTIDINE KINASE TRCS"/>
    <property type="match status" value="1"/>
</dbReference>
<evidence type="ECO:0000259" key="12">
    <source>
        <dbReference type="PROSITE" id="PS50109"/>
    </source>
</evidence>
<dbReference type="InterPro" id="IPR036890">
    <property type="entry name" value="HATPase_C_sf"/>
</dbReference>
<reference evidence="14" key="2">
    <citation type="submission" date="2020-09" db="EMBL/GenBank/DDBJ databases">
        <authorList>
            <person name="Sun Q."/>
            <person name="Zhou Y."/>
        </authorList>
    </citation>
    <scope>NUCLEOTIDE SEQUENCE</scope>
    <source>
        <strain evidence="14">CGMCC 1.12214</strain>
    </source>
</reference>
<reference evidence="14" key="1">
    <citation type="journal article" date="2014" name="Int. J. Syst. Evol. Microbiol.">
        <title>Complete genome sequence of Corynebacterium casei LMG S-19264T (=DSM 44701T), isolated from a smear-ripened cheese.</title>
        <authorList>
            <consortium name="US DOE Joint Genome Institute (JGI-PGF)"/>
            <person name="Walter F."/>
            <person name="Albersmeier A."/>
            <person name="Kalinowski J."/>
            <person name="Ruckert C."/>
        </authorList>
    </citation>
    <scope>NUCLEOTIDE SEQUENCE</scope>
    <source>
        <strain evidence="14">CGMCC 1.12214</strain>
    </source>
</reference>
<proteinExistence type="predicted"/>
<name>A0A917MFJ2_9HYPH</name>
<dbReference type="GO" id="GO:0016020">
    <property type="term" value="C:membrane"/>
    <property type="evidence" value="ECO:0007669"/>
    <property type="project" value="UniProtKB-SubCell"/>
</dbReference>
<keyword evidence="15" id="KW-1185">Reference proteome</keyword>
<dbReference type="InterPro" id="IPR003594">
    <property type="entry name" value="HATPase_dom"/>
</dbReference>
<feature type="domain" description="Histidine kinase" evidence="12">
    <location>
        <begin position="264"/>
        <end position="471"/>
    </location>
</feature>
<dbReference type="SMART" id="SM00387">
    <property type="entry name" value="HATPase_c"/>
    <property type="match status" value="1"/>
</dbReference>